<organism evidence="1 2">
    <name type="scientific">Leptotrichia hofstadii F0254</name>
    <dbReference type="NCBI Taxonomy" id="634994"/>
    <lineage>
        <taxon>Bacteria</taxon>
        <taxon>Fusobacteriati</taxon>
        <taxon>Fusobacteriota</taxon>
        <taxon>Fusobacteriia</taxon>
        <taxon>Fusobacteriales</taxon>
        <taxon>Leptotrichiaceae</taxon>
        <taxon>Leptotrichia</taxon>
    </lineage>
</organism>
<dbReference type="eggNOG" id="COG3425">
    <property type="taxonomic scope" value="Bacteria"/>
</dbReference>
<dbReference type="HOGENOM" id="CLU_1978766_0_0_0"/>
<dbReference type="RefSeq" id="WP_006804035.1">
    <property type="nucleotide sequence ID" value="NZ_GG700632.1"/>
</dbReference>
<dbReference type="Gene3D" id="3.40.47.10">
    <property type="match status" value="1"/>
</dbReference>
<reference evidence="1 2" key="1">
    <citation type="submission" date="2009-09" db="EMBL/GenBank/DDBJ databases">
        <authorList>
            <person name="Weinstock G."/>
            <person name="Sodergren E."/>
            <person name="Clifton S."/>
            <person name="Fulton L."/>
            <person name="Fulton B."/>
            <person name="Courtney L."/>
            <person name="Fronick C."/>
            <person name="Harrison M."/>
            <person name="Strong C."/>
            <person name="Farmer C."/>
            <person name="Delahaunty K."/>
            <person name="Markovic C."/>
            <person name="Hall O."/>
            <person name="Minx P."/>
            <person name="Tomlinson C."/>
            <person name="Mitreva M."/>
            <person name="Nelson J."/>
            <person name="Hou S."/>
            <person name="Wollam A."/>
            <person name="Pepin K.H."/>
            <person name="Johnson M."/>
            <person name="Bhonagiri V."/>
            <person name="Nash W.E."/>
            <person name="Warren W."/>
            <person name="Chinwalla A."/>
            <person name="Mardis E.R."/>
            <person name="Wilson R.K."/>
        </authorList>
    </citation>
    <scope>NUCLEOTIDE SEQUENCE [LARGE SCALE GENOMIC DNA]</scope>
    <source>
        <strain evidence="1 2">F0254</strain>
    </source>
</reference>
<keyword evidence="1" id="KW-0808">Transferase</keyword>
<name>C9MVM6_9FUSO</name>
<proteinExistence type="predicted"/>
<sequence length="126" mass="14372">MKIKEIGEKIKIGIDKIGFAMPKYFLDIRDLALGRNENENKFVKGLMQSEMSIAPVTEDIVSLGASAAEQILDEENKKILKWLLLEQNLELTKARLLLFLSIICWTFSHLHDVSRLRKPAMGQPPH</sequence>
<dbReference type="EC" id="2.3.3.10" evidence="1"/>
<dbReference type="AlphaFoldDB" id="C9MVM6"/>
<evidence type="ECO:0000313" key="2">
    <source>
        <dbReference type="Proteomes" id="UP000006233"/>
    </source>
</evidence>
<gene>
    <name evidence="1" type="ORF">GCWU000323_00698</name>
</gene>
<dbReference type="GO" id="GO:0004421">
    <property type="term" value="F:hydroxymethylglutaryl-CoA synthase activity"/>
    <property type="evidence" value="ECO:0007669"/>
    <property type="project" value="UniProtKB-EC"/>
</dbReference>
<keyword evidence="1" id="KW-0012">Acyltransferase</keyword>
<evidence type="ECO:0000313" key="1">
    <source>
        <dbReference type="EMBL" id="EEX75448.1"/>
    </source>
</evidence>
<dbReference type="Proteomes" id="UP000006233">
    <property type="component" value="Unassembled WGS sequence"/>
</dbReference>
<protein>
    <submittedName>
        <fullName evidence="1">Hydroxymethylglutaryl-CoA synthase</fullName>
        <ecNumber evidence="1">2.3.3.10</ecNumber>
    </submittedName>
</protein>
<dbReference type="SUPFAM" id="SSF53901">
    <property type="entry name" value="Thiolase-like"/>
    <property type="match status" value="1"/>
</dbReference>
<comment type="caution">
    <text evidence="1">The sequence shown here is derived from an EMBL/GenBank/DDBJ whole genome shotgun (WGS) entry which is preliminary data.</text>
</comment>
<accession>C9MVM6</accession>
<dbReference type="EMBL" id="ACVB02000007">
    <property type="protein sequence ID" value="EEX75448.1"/>
    <property type="molecule type" value="Genomic_DNA"/>
</dbReference>
<dbReference type="STRING" id="634994.GCWU000323_00698"/>
<dbReference type="InterPro" id="IPR016039">
    <property type="entry name" value="Thiolase-like"/>
</dbReference>